<dbReference type="EMBL" id="JBHMAU010000126">
    <property type="protein sequence ID" value="MFB9777628.1"/>
    <property type="molecule type" value="Genomic_DNA"/>
</dbReference>
<dbReference type="InterPro" id="IPR013207">
    <property type="entry name" value="LGFP"/>
</dbReference>
<name>A0ABV5X5B1_9MICO</name>
<sequence>MNERKLTAPAGAYQRFANGSVHWSRSSGAHFTRRDGQIQRKWASQKYERGPLGYPTSDQVRMRHRAQADYQNFQGGTIVTHPDTGTHTMGGAIRNTWRGLGWERSDLRLPTTDERPLTSPRGAYQHFQGGYITWTRSQGARIHYR</sequence>
<reference evidence="1 2" key="1">
    <citation type="submission" date="2024-09" db="EMBL/GenBank/DDBJ databases">
        <authorList>
            <person name="Sun Q."/>
            <person name="Mori K."/>
        </authorList>
    </citation>
    <scope>NUCLEOTIDE SEQUENCE [LARGE SCALE GENOMIC DNA]</scope>
    <source>
        <strain evidence="1 2">JCM 11683</strain>
    </source>
</reference>
<dbReference type="Pfam" id="PF08310">
    <property type="entry name" value="LGFP"/>
    <property type="match status" value="3"/>
</dbReference>
<protein>
    <submittedName>
        <fullName evidence="1">LGFP repeat-containing protein</fullName>
    </submittedName>
</protein>
<gene>
    <name evidence="1" type="ORF">ACFFN1_14720</name>
</gene>
<comment type="caution">
    <text evidence="1">The sequence shown here is derived from an EMBL/GenBank/DDBJ whole genome shotgun (WGS) entry which is preliminary data.</text>
</comment>
<accession>A0ABV5X5B1</accession>
<dbReference type="RefSeq" id="WP_376841606.1">
    <property type="nucleotide sequence ID" value="NZ_JBHMAU010000126.1"/>
</dbReference>
<proteinExistence type="predicted"/>
<evidence type="ECO:0000313" key="1">
    <source>
        <dbReference type="EMBL" id="MFB9777628.1"/>
    </source>
</evidence>
<keyword evidence="2" id="KW-1185">Reference proteome</keyword>
<dbReference type="Proteomes" id="UP001589707">
    <property type="component" value="Unassembled WGS sequence"/>
</dbReference>
<evidence type="ECO:0000313" key="2">
    <source>
        <dbReference type="Proteomes" id="UP001589707"/>
    </source>
</evidence>
<organism evidence="1 2">
    <name type="scientific">Brevibacterium otitidis</name>
    <dbReference type="NCBI Taxonomy" id="53364"/>
    <lineage>
        <taxon>Bacteria</taxon>
        <taxon>Bacillati</taxon>
        <taxon>Actinomycetota</taxon>
        <taxon>Actinomycetes</taxon>
        <taxon>Micrococcales</taxon>
        <taxon>Brevibacteriaceae</taxon>
        <taxon>Brevibacterium</taxon>
    </lineage>
</organism>